<name>A0A7S4BQY8_CHRCT</name>
<evidence type="ECO:0000256" key="1">
    <source>
        <dbReference type="SAM" id="MobiDB-lite"/>
    </source>
</evidence>
<feature type="region of interest" description="Disordered" evidence="1">
    <location>
        <begin position="1"/>
        <end position="21"/>
    </location>
</feature>
<protein>
    <submittedName>
        <fullName evidence="2">Uncharacterized protein</fullName>
    </submittedName>
</protein>
<evidence type="ECO:0000313" key="2">
    <source>
        <dbReference type="EMBL" id="CAE0774002.1"/>
    </source>
</evidence>
<accession>A0A7S4BQY8</accession>
<feature type="region of interest" description="Disordered" evidence="1">
    <location>
        <begin position="124"/>
        <end position="195"/>
    </location>
</feature>
<feature type="region of interest" description="Disordered" evidence="1">
    <location>
        <begin position="211"/>
        <end position="292"/>
    </location>
</feature>
<feature type="compositionally biased region" description="Polar residues" evidence="1">
    <location>
        <begin position="257"/>
        <end position="271"/>
    </location>
</feature>
<organism evidence="2">
    <name type="scientific">Chrysotila carterae</name>
    <name type="common">Marine alga</name>
    <name type="synonym">Syracosphaera carterae</name>
    <dbReference type="NCBI Taxonomy" id="13221"/>
    <lineage>
        <taxon>Eukaryota</taxon>
        <taxon>Haptista</taxon>
        <taxon>Haptophyta</taxon>
        <taxon>Prymnesiophyceae</taxon>
        <taxon>Isochrysidales</taxon>
        <taxon>Isochrysidaceae</taxon>
        <taxon>Chrysotila</taxon>
    </lineage>
</organism>
<gene>
    <name evidence="2" type="ORF">PCAR00345_LOCUS26614</name>
</gene>
<proteinExistence type="predicted"/>
<feature type="region of interest" description="Disordered" evidence="1">
    <location>
        <begin position="334"/>
        <end position="400"/>
    </location>
</feature>
<feature type="compositionally biased region" description="Polar residues" evidence="1">
    <location>
        <begin position="127"/>
        <end position="142"/>
    </location>
</feature>
<feature type="compositionally biased region" description="Polar residues" evidence="1">
    <location>
        <begin position="180"/>
        <end position="195"/>
    </location>
</feature>
<reference evidence="2" key="1">
    <citation type="submission" date="2021-01" db="EMBL/GenBank/DDBJ databases">
        <authorList>
            <person name="Corre E."/>
            <person name="Pelletier E."/>
            <person name="Niang G."/>
            <person name="Scheremetjew M."/>
            <person name="Finn R."/>
            <person name="Kale V."/>
            <person name="Holt S."/>
            <person name="Cochrane G."/>
            <person name="Meng A."/>
            <person name="Brown T."/>
            <person name="Cohen L."/>
        </authorList>
    </citation>
    <scope>NUCLEOTIDE SEQUENCE</scope>
    <source>
        <strain evidence="2">CCMP645</strain>
    </source>
</reference>
<dbReference type="AlphaFoldDB" id="A0A7S4BQY8"/>
<feature type="compositionally biased region" description="Basic and acidic residues" evidence="1">
    <location>
        <begin position="378"/>
        <end position="396"/>
    </location>
</feature>
<dbReference type="EMBL" id="HBIZ01041651">
    <property type="protein sequence ID" value="CAE0774002.1"/>
    <property type="molecule type" value="Transcribed_RNA"/>
</dbReference>
<sequence length="437" mass="46032">MYYDDDHDCAEGGQGGGAGSDSCLADGPCQELGLDQSLEGKCTDQVAPHTPVRSMQIECVTGSRERVRTAERSGTARAVTSVCLAKAEARSDAELASAAAAEVAAILRESRAADFAEMWDHDDGGRRSSNLNGFGMDGTSQRLYGKESLQRQSTGASRNLRMPAPTIRGPKVISAAAPASAQQGRSTDGTCKSTTGSKQCLAAASAASTTQQSTCRTRGKLVADPATRASCEDSSSHALRSGNGALAIAKGQGRTGQGTPSVRTSRSSPLLTSAKVAGGSDPRQACAQRNGVARSQCEPCDKFETNESGNNSENTKLARRGLDDEDVGNLLNAHAAQRGSRPHQDVRTLSTSQAQGTERAPAQRMQQRPPRGAPQCSKRQDTRESRPHGDRFHDEPLPGLSALRARLQRVRNTFADARQQAAHARAPSSGCGIATCW</sequence>
<feature type="compositionally biased region" description="Polar residues" evidence="1">
    <location>
        <begin position="347"/>
        <end position="356"/>
    </location>
</feature>